<evidence type="ECO:0000313" key="2">
    <source>
        <dbReference type="EMBL" id="PDH32120.1"/>
    </source>
</evidence>
<protein>
    <submittedName>
        <fullName evidence="2">Uncharacterized protein</fullName>
    </submittedName>
</protein>
<dbReference type="AlphaFoldDB" id="A0A2A5W6M3"/>
<keyword evidence="1" id="KW-0812">Transmembrane</keyword>
<evidence type="ECO:0000313" key="3">
    <source>
        <dbReference type="Proteomes" id="UP000219329"/>
    </source>
</evidence>
<organism evidence="2 3">
    <name type="scientific">OM182 bacterium MED-G28</name>
    <dbReference type="NCBI Taxonomy" id="1986256"/>
    <lineage>
        <taxon>Bacteria</taxon>
        <taxon>Pseudomonadati</taxon>
        <taxon>Pseudomonadota</taxon>
        <taxon>Gammaproteobacteria</taxon>
        <taxon>OMG group</taxon>
        <taxon>OM182 clade</taxon>
    </lineage>
</organism>
<name>A0A2A5W6M3_9GAMM</name>
<accession>A0A2A5W6M3</accession>
<comment type="caution">
    <text evidence="2">The sequence shown here is derived from an EMBL/GenBank/DDBJ whole genome shotgun (WGS) entry which is preliminary data.</text>
</comment>
<reference evidence="2 3" key="1">
    <citation type="submission" date="2017-08" db="EMBL/GenBank/DDBJ databases">
        <title>Fine stratification of microbial communities through a metagenomic profile of the photic zone.</title>
        <authorList>
            <person name="Haro-Moreno J.M."/>
            <person name="Lopez-Perez M."/>
            <person name="De La Torre J."/>
            <person name="Picazo A."/>
            <person name="Camacho A."/>
            <person name="Rodriguez-Valera F."/>
        </authorList>
    </citation>
    <scope>NUCLEOTIDE SEQUENCE [LARGE SCALE GENOMIC DNA]</scope>
    <source>
        <strain evidence="2">MED-G28</strain>
    </source>
</reference>
<proteinExistence type="predicted"/>
<gene>
    <name evidence="2" type="ORF">CNF02_12890</name>
</gene>
<keyword evidence="1" id="KW-0472">Membrane</keyword>
<keyword evidence="1" id="KW-1133">Transmembrane helix</keyword>
<feature type="transmembrane region" description="Helical" evidence="1">
    <location>
        <begin position="20"/>
        <end position="45"/>
    </location>
</feature>
<dbReference type="Proteomes" id="UP000219329">
    <property type="component" value="Unassembled WGS sequence"/>
</dbReference>
<evidence type="ECO:0000256" key="1">
    <source>
        <dbReference type="SAM" id="Phobius"/>
    </source>
</evidence>
<dbReference type="EMBL" id="NTJZ01000022">
    <property type="protein sequence ID" value="PDH32120.1"/>
    <property type="molecule type" value="Genomic_DNA"/>
</dbReference>
<sequence length="64" mass="7363">MNAFINLIISNNGIYYGLTLLPLIFFVDELLGEINAGLVSLVLNINLYKMIPWFRAFDERVKEV</sequence>